<accession>A0A2X3EYK6</accession>
<dbReference type="InterPro" id="IPR051212">
    <property type="entry name" value="Type-I_RE_S_subunit"/>
</dbReference>
<dbReference type="EMBL" id="UAWQ01000005">
    <property type="protein sequence ID" value="SQC41371.1"/>
    <property type="molecule type" value="Genomic_DNA"/>
</dbReference>
<dbReference type="Proteomes" id="UP000251721">
    <property type="component" value="Unassembled WGS sequence"/>
</dbReference>
<organism evidence="5 6">
    <name type="scientific">Klebsiella pneumoniae</name>
    <dbReference type="NCBI Taxonomy" id="573"/>
    <lineage>
        <taxon>Bacteria</taxon>
        <taxon>Pseudomonadati</taxon>
        <taxon>Pseudomonadota</taxon>
        <taxon>Gammaproteobacteria</taxon>
        <taxon>Enterobacterales</taxon>
        <taxon>Enterobacteriaceae</taxon>
        <taxon>Klebsiella/Raoultella group</taxon>
        <taxon>Klebsiella</taxon>
        <taxon>Klebsiella pneumoniae complex</taxon>
    </lineage>
</organism>
<evidence type="ECO:0000259" key="4">
    <source>
        <dbReference type="Pfam" id="PF01420"/>
    </source>
</evidence>
<name>A0A2X3EYK6_KLEPN</name>
<keyword evidence="2" id="KW-0680">Restriction system</keyword>
<dbReference type="SUPFAM" id="SSF116734">
    <property type="entry name" value="DNA methylase specificity domain"/>
    <property type="match status" value="1"/>
</dbReference>
<evidence type="ECO:0000313" key="6">
    <source>
        <dbReference type="Proteomes" id="UP000251721"/>
    </source>
</evidence>
<dbReference type="AlphaFoldDB" id="A0A2X3EYK6"/>
<dbReference type="InterPro" id="IPR044946">
    <property type="entry name" value="Restrct_endonuc_typeI_TRD_sf"/>
</dbReference>
<dbReference type="PANTHER" id="PTHR43140">
    <property type="entry name" value="TYPE-1 RESTRICTION ENZYME ECOKI SPECIFICITY PROTEIN"/>
    <property type="match status" value="1"/>
</dbReference>
<evidence type="ECO:0000313" key="5">
    <source>
        <dbReference type="EMBL" id="SQC41371.1"/>
    </source>
</evidence>
<proteinExistence type="inferred from homology"/>
<dbReference type="Gene3D" id="3.90.220.20">
    <property type="entry name" value="DNA methylase specificity domains"/>
    <property type="match status" value="1"/>
</dbReference>
<dbReference type="PANTHER" id="PTHR43140:SF1">
    <property type="entry name" value="TYPE I RESTRICTION ENZYME ECOKI SPECIFICITY SUBUNIT"/>
    <property type="match status" value="1"/>
</dbReference>
<comment type="similarity">
    <text evidence="1">Belongs to the type-I restriction system S methylase family.</text>
</comment>
<evidence type="ECO:0000256" key="1">
    <source>
        <dbReference type="ARBA" id="ARBA00010923"/>
    </source>
</evidence>
<gene>
    <name evidence="5" type="ORF">NCTC13465_00611</name>
</gene>
<dbReference type="Pfam" id="PF01420">
    <property type="entry name" value="Methylase_S"/>
    <property type="match status" value="1"/>
</dbReference>
<dbReference type="CDD" id="cd17269">
    <property type="entry name" value="RMtype1_S_PluTORF4319P-TRD2-CR2_like"/>
    <property type="match status" value="1"/>
</dbReference>
<evidence type="ECO:0000256" key="2">
    <source>
        <dbReference type="ARBA" id="ARBA00022747"/>
    </source>
</evidence>
<reference evidence="5 6" key="1">
    <citation type="submission" date="2018-06" db="EMBL/GenBank/DDBJ databases">
        <authorList>
            <consortium name="Pathogen Informatics"/>
            <person name="Doyle S."/>
        </authorList>
    </citation>
    <scope>NUCLEOTIDE SEQUENCE [LARGE SCALE GENOMIC DNA]</scope>
    <source>
        <strain evidence="5 6">NCTC13465</strain>
    </source>
</reference>
<keyword evidence="3" id="KW-0238">DNA-binding</keyword>
<sequence>MSALSYLEKLLNGVDVEWVALGSIADIGTGSSNRQDESDNGTYPFFVRSKNILKSDTFEFDEVAIVIPGEGGVGDIFHYVEGKYALHQRAYRISIQSNSLITKFVYHFMLSSFKQYILMKSVGATAISIRKPMLEGFQVPIPCPDQPEKSLAIQSEIVRILDKFTALTAELTAELTMRKKTVQLLSRPVAELGRG</sequence>
<dbReference type="GO" id="GO:0003677">
    <property type="term" value="F:DNA binding"/>
    <property type="evidence" value="ECO:0007669"/>
    <property type="project" value="UniProtKB-KW"/>
</dbReference>
<dbReference type="GO" id="GO:0009307">
    <property type="term" value="P:DNA restriction-modification system"/>
    <property type="evidence" value="ECO:0007669"/>
    <property type="project" value="UniProtKB-KW"/>
</dbReference>
<feature type="domain" description="Type I restriction modification DNA specificity" evidence="4">
    <location>
        <begin position="14"/>
        <end position="175"/>
    </location>
</feature>
<evidence type="ECO:0000256" key="3">
    <source>
        <dbReference type="ARBA" id="ARBA00023125"/>
    </source>
</evidence>
<dbReference type="InterPro" id="IPR000055">
    <property type="entry name" value="Restrct_endonuc_typeI_TRD"/>
</dbReference>
<protein>
    <submittedName>
        <fullName evidence="5">Restriction modification system DNA specificity domain protein</fullName>
    </submittedName>
</protein>